<dbReference type="Pfam" id="PF04059">
    <property type="entry name" value="RRM_2"/>
    <property type="match status" value="1"/>
</dbReference>
<gene>
    <name evidence="3" type="primary">ML5</name>
    <name evidence="3" type="ORF">SNAT2548_LOCUS12895</name>
</gene>
<dbReference type="InterPro" id="IPR012677">
    <property type="entry name" value="Nucleotide-bd_a/b_plait_sf"/>
</dbReference>
<protein>
    <submittedName>
        <fullName evidence="3">ML5 protein</fullName>
    </submittedName>
</protein>
<evidence type="ECO:0000259" key="2">
    <source>
        <dbReference type="PROSITE" id="PS50102"/>
    </source>
</evidence>
<accession>A0A812LZQ9</accession>
<evidence type="ECO:0000313" key="3">
    <source>
        <dbReference type="EMBL" id="CAE7254664.1"/>
    </source>
</evidence>
<name>A0A812LZQ9_9DINO</name>
<dbReference type="PROSITE" id="PS50102">
    <property type="entry name" value="RRM"/>
    <property type="match status" value="1"/>
</dbReference>
<dbReference type="OrthoDB" id="417481at2759"/>
<dbReference type="Gene3D" id="3.30.70.330">
    <property type="match status" value="1"/>
</dbReference>
<evidence type="ECO:0000256" key="1">
    <source>
        <dbReference type="PROSITE-ProRule" id="PRU00176"/>
    </source>
</evidence>
<sequence length="202" mass="22825">MEQNHVHNLAFASKFTTALRLARSIDTEDSMAAAECPNVRSRARAGKTKRQVADAVTRQAPDLTLEEAAALFTEDTTTVMIRNVTNRYIPEEFVCEVLDAGFEGTFDFFYLPMDFSTKRNRGYCFLNFHSASCARQFMQIFHGRKLSRYNTKKSLQIVPAALQGLEKNMSALKGGADRIKNQWFRPMVFSDPGMEELCGEDA</sequence>
<reference evidence="3" key="1">
    <citation type="submission" date="2021-02" db="EMBL/GenBank/DDBJ databases">
        <authorList>
            <person name="Dougan E. K."/>
            <person name="Rhodes N."/>
            <person name="Thang M."/>
            <person name="Chan C."/>
        </authorList>
    </citation>
    <scope>NUCLEOTIDE SEQUENCE</scope>
</reference>
<dbReference type="Proteomes" id="UP000604046">
    <property type="component" value="Unassembled WGS sequence"/>
</dbReference>
<dbReference type="SUPFAM" id="SSF54928">
    <property type="entry name" value="RNA-binding domain, RBD"/>
    <property type="match status" value="1"/>
</dbReference>
<keyword evidence="4" id="KW-1185">Reference proteome</keyword>
<proteinExistence type="predicted"/>
<dbReference type="InterPro" id="IPR035979">
    <property type="entry name" value="RBD_domain_sf"/>
</dbReference>
<keyword evidence="1" id="KW-0694">RNA-binding</keyword>
<dbReference type="InterPro" id="IPR007201">
    <property type="entry name" value="Mei2-like_Rrm_C"/>
</dbReference>
<dbReference type="EMBL" id="CAJNDS010001302">
    <property type="protein sequence ID" value="CAE7254664.1"/>
    <property type="molecule type" value="Genomic_DNA"/>
</dbReference>
<comment type="caution">
    <text evidence="3">The sequence shown here is derived from an EMBL/GenBank/DDBJ whole genome shotgun (WGS) entry which is preliminary data.</text>
</comment>
<dbReference type="AlphaFoldDB" id="A0A812LZQ9"/>
<dbReference type="InterPro" id="IPR000504">
    <property type="entry name" value="RRM_dom"/>
</dbReference>
<organism evidence="3 4">
    <name type="scientific">Symbiodinium natans</name>
    <dbReference type="NCBI Taxonomy" id="878477"/>
    <lineage>
        <taxon>Eukaryota</taxon>
        <taxon>Sar</taxon>
        <taxon>Alveolata</taxon>
        <taxon>Dinophyceae</taxon>
        <taxon>Suessiales</taxon>
        <taxon>Symbiodiniaceae</taxon>
        <taxon>Symbiodinium</taxon>
    </lineage>
</organism>
<dbReference type="GO" id="GO:0003723">
    <property type="term" value="F:RNA binding"/>
    <property type="evidence" value="ECO:0007669"/>
    <property type="project" value="UniProtKB-UniRule"/>
</dbReference>
<evidence type="ECO:0000313" key="4">
    <source>
        <dbReference type="Proteomes" id="UP000604046"/>
    </source>
</evidence>
<feature type="domain" description="RRM" evidence="2">
    <location>
        <begin position="77"/>
        <end position="162"/>
    </location>
</feature>